<evidence type="ECO:0000256" key="3">
    <source>
        <dbReference type="SAM" id="MobiDB-lite"/>
    </source>
</evidence>
<dbReference type="GO" id="GO:0070475">
    <property type="term" value="P:rRNA base methylation"/>
    <property type="evidence" value="ECO:0007669"/>
    <property type="project" value="TreeGrafter"/>
</dbReference>
<protein>
    <recommendedName>
        <fullName evidence="6">U6 small nuclear RNA (adenine-(43)-N(6))-methyltransferase</fullName>
    </recommendedName>
</protein>
<dbReference type="Gene3D" id="3.40.50.150">
    <property type="entry name" value="Vaccinia Virus protein VP39"/>
    <property type="match status" value="1"/>
</dbReference>
<dbReference type="InterPro" id="IPR010286">
    <property type="entry name" value="METTL16/RlmF"/>
</dbReference>
<dbReference type="STRING" id="1173061.A0A0J9XJJ4"/>
<dbReference type="GO" id="GO:0003676">
    <property type="term" value="F:nucleic acid binding"/>
    <property type="evidence" value="ECO:0007669"/>
    <property type="project" value="InterPro"/>
</dbReference>
<name>A0A0J9XJJ4_GEOCN</name>
<feature type="region of interest" description="Disordered" evidence="3">
    <location>
        <begin position="38"/>
        <end position="66"/>
    </location>
</feature>
<evidence type="ECO:0000313" key="5">
    <source>
        <dbReference type="Proteomes" id="UP000242525"/>
    </source>
</evidence>
<dbReference type="AlphaFoldDB" id="A0A0J9XJJ4"/>
<proteinExistence type="predicted"/>
<dbReference type="EMBL" id="CCBN010000023">
    <property type="protein sequence ID" value="CDO57635.1"/>
    <property type="molecule type" value="Genomic_DNA"/>
</dbReference>
<accession>A0A0J9XJJ4</accession>
<dbReference type="PANTHER" id="PTHR13393:SF0">
    <property type="entry name" value="RNA N6-ADENOSINE-METHYLTRANSFERASE METTL16"/>
    <property type="match status" value="1"/>
</dbReference>
<reference evidence="4" key="1">
    <citation type="submission" date="2014-03" db="EMBL/GenBank/DDBJ databases">
        <authorList>
            <person name="Casaregola S."/>
        </authorList>
    </citation>
    <scope>NUCLEOTIDE SEQUENCE [LARGE SCALE GENOMIC DNA]</scope>
    <source>
        <strain evidence="4">CLIB 918</strain>
    </source>
</reference>
<evidence type="ECO:0000313" key="4">
    <source>
        <dbReference type="EMBL" id="CDO57635.1"/>
    </source>
</evidence>
<comment type="caution">
    <text evidence="4">The sequence shown here is derived from an EMBL/GenBank/DDBJ whole genome shotgun (WGS) entry which is preliminary data.</text>
</comment>
<keyword evidence="5" id="KW-1185">Reference proteome</keyword>
<dbReference type="SUPFAM" id="SSF53335">
    <property type="entry name" value="S-adenosyl-L-methionine-dependent methyltransferases"/>
    <property type="match status" value="1"/>
</dbReference>
<evidence type="ECO:0008006" key="6">
    <source>
        <dbReference type="Google" id="ProtNLM"/>
    </source>
</evidence>
<evidence type="ECO:0000256" key="1">
    <source>
        <dbReference type="ARBA" id="ARBA00022603"/>
    </source>
</evidence>
<dbReference type="InterPro" id="IPR029063">
    <property type="entry name" value="SAM-dependent_MTases_sf"/>
</dbReference>
<dbReference type="PROSITE" id="PS00092">
    <property type="entry name" value="N6_MTASE"/>
    <property type="match status" value="1"/>
</dbReference>
<keyword evidence="1" id="KW-0489">Methyltransferase</keyword>
<dbReference type="InterPro" id="IPR002052">
    <property type="entry name" value="DNA_methylase_N6_adenine_CS"/>
</dbReference>
<gene>
    <name evidence="4" type="ORF">BN980_GECA23s01242g</name>
</gene>
<dbReference type="CDD" id="cd02440">
    <property type="entry name" value="AdoMet_MTases"/>
    <property type="match status" value="1"/>
</dbReference>
<keyword evidence="2" id="KW-0808">Transferase</keyword>
<organism evidence="4 5">
    <name type="scientific">Geotrichum candidum</name>
    <name type="common">Oospora lactis</name>
    <name type="synonym">Dipodascus geotrichum</name>
    <dbReference type="NCBI Taxonomy" id="1173061"/>
    <lineage>
        <taxon>Eukaryota</taxon>
        <taxon>Fungi</taxon>
        <taxon>Dikarya</taxon>
        <taxon>Ascomycota</taxon>
        <taxon>Saccharomycotina</taxon>
        <taxon>Dipodascomycetes</taxon>
        <taxon>Dipodascales</taxon>
        <taxon>Dipodascaceae</taxon>
        <taxon>Geotrichum</taxon>
    </lineage>
</organism>
<dbReference type="GO" id="GO:0008168">
    <property type="term" value="F:methyltransferase activity"/>
    <property type="evidence" value="ECO:0007669"/>
    <property type="project" value="UniProtKB-KW"/>
</dbReference>
<evidence type="ECO:0000256" key="2">
    <source>
        <dbReference type="ARBA" id="ARBA00022679"/>
    </source>
</evidence>
<dbReference type="PANTHER" id="PTHR13393">
    <property type="entry name" value="SAM-DEPENDENT METHYLTRANSFERASE"/>
    <property type="match status" value="1"/>
</dbReference>
<dbReference type="GO" id="GO:0005634">
    <property type="term" value="C:nucleus"/>
    <property type="evidence" value="ECO:0007669"/>
    <property type="project" value="TreeGrafter"/>
</dbReference>
<feature type="compositionally biased region" description="Polar residues" evidence="3">
    <location>
        <begin position="47"/>
        <end position="66"/>
    </location>
</feature>
<sequence length="515" mass="58814">MSETHETKPVEEIWTKIRNPDFEHLRTKYPEIIGQYFTDNNEDDRNTNSSLTNATSGSSDIYNQDEQSMEPGSRFVFSKQSNYVLTELLAKEYLGLDLLLDRTYLCPRLGNRMAYIIWVHVLLERPNLQSESRGVVRGLDVGTGASCVYPLIATSLYENWHMLGTDLSKDSIQHARKQLDRNPRLAERVVIKQCERKSDGFFFFTNSTEGSDENDDWKDLDFVVCNPPFYESPEELTEARQQKQGEASTELQARDHELYTDGGEYEFVKSLIDQSFTHHKQQQNHLRRSCWYTAMINKKSNLSDLIKHIKLVHTASAANYVVHDLDTGSRTQRWTLGWNWGWCRAPYAASHSVTLKNVNPDPVQLIVPVTPPTPSAATVASGANRDDNTPALLDILIQKLEKELEQLYYISLDLLPPLLGTSNKTHASGKAWILEVKGDVWSRAYRRRQLKRQKTGDNAQEDSSEAVETILRIELLGNADGGEAGPKLQVDWIYGREYKVFESFTTMIKRKLEAA</sequence>
<dbReference type="Proteomes" id="UP000242525">
    <property type="component" value="Unassembled WGS sequence"/>
</dbReference>
<dbReference type="OrthoDB" id="514248at2759"/>
<dbReference type="Pfam" id="PF05971">
    <property type="entry name" value="Methyltransf_10"/>
    <property type="match status" value="1"/>
</dbReference>